<dbReference type="RefSeq" id="WP_268923607.1">
    <property type="nucleotide sequence ID" value="NZ_JAPTGC010000016.1"/>
</dbReference>
<dbReference type="InterPro" id="IPR053135">
    <property type="entry name" value="AKR2_Oxidoreductase"/>
</dbReference>
<proteinExistence type="predicted"/>
<dbReference type="PANTHER" id="PTHR43312:SF1">
    <property type="entry name" value="NADP-DEPENDENT OXIDOREDUCTASE DOMAIN-CONTAINING PROTEIN"/>
    <property type="match status" value="1"/>
</dbReference>
<accession>A0ABT4IPU7</accession>
<reference evidence="2" key="1">
    <citation type="submission" date="2022-12" db="EMBL/GenBank/DDBJ databases">
        <title>Isolation and characterisation of novel Methanocorpusculum spp. from native Australian herbivores indicates the genus is ancestrally host-associated.</title>
        <authorList>
            <person name="Volmer J.G."/>
            <person name="Soo R.M."/>
            <person name="Evans P.N."/>
            <person name="Hoedt E.C."/>
            <person name="Astorga Alsina A.L."/>
            <person name="Woodcroft B.J."/>
            <person name="Tyson G.W."/>
            <person name="Hugenholtz P."/>
            <person name="Morrison M."/>
        </authorList>
    </citation>
    <scope>NUCLEOTIDE SEQUENCE</scope>
    <source>
        <strain evidence="2">CW153</strain>
    </source>
</reference>
<gene>
    <name evidence="2" type="ORF">O0S09_08810</name>
</gene>
<comment type="caution">
    <text evidence="2">The sequence shown here is derived from an EMBL/GenBank/DDBJ whole genome shotgun (WGS) entry which is preliminary data.</text>
</comment>
<dbReference type="Pfam" id="PF00248">
    <property type="entry name" value="Aldo_ket_red"/>
    <property type="match status" value="1"/>
</dbReference>
<dbReference type="InterPro" id="IPR017896">
    <property type="entry name" value="4Fe4S_Fe-S-bd"/>
</dbReference>
<dbReference type="CDD" id="cd19100">
    <property type="entry name" value="AKR_unchar"/>
    <property type="match status" value="1"/>
</dbReference>
<dbReference type="EMBL" id="JAPTGC010000016">
    <property type="protein sequence ID" value="MCZ0863344.1"/>
    <property type="molecule type" value="Genomic_DNA"/>
</dbReference>
<dbReference type="InterPro" id="IPR036812">
    <property type="entry name" value="NAD(P)_OxRdtase_dom_sf"/>
</dbReference>
<evidence type="ECO:0000313" key="2">
    <source>
        <dbReference type="EMBL" id="MCZ0863344.1"/>
    </source>
</evidence>
<dbReference type="Pfam" id="PF13534">
    <property type="entry name" value="Fer4_17"/>
    <property type="match status" value="1"/>
</dbReference>
<sequence>MKYRNLGSTGLVVSEIGLGAEWLERRSKEEVQEIIDLAESCGITILDCWMSEPNVRTNIGAAIAGRRDHWIIQGHMGSTWQNGQYVRSRDMEKVREAFSDLLARLQTEYIDLGMIHYVDEIADYRSIMEGEFIEYARELKKTGIIRHLGMSTHNPAVAKLAALSGEIEVILFSINPAFDLLPATEDINTYFAETYDDSLGGIAPEREELYRICEQRGVALTVMKGYGGGRLFSQETSPFGVALTPVQCIHYALTRPAVASIMVGCTTPDEVKAAAAYETATEEEKDYATVLAHAPHHAYFGQCTYCGHCAPCPSGIDVAMVNKLYDLAVMQDHVPASLRAHYRDLSATADDCIACGGCEKRCPFGVPVTELMKKAAVLFGHAEDSN</sequence>
<evidence type="ECO:0000259" key="1">
    <source>
        <dbReference type="PROSITE" id="PS51379"/>
    </source>
</evidence>
<organism evidence="2 3">
    <name type="scientific">Methanocorpusculum vombati</name>
    <dbReference type="NCBI Taxonomy" id="3002864"/>
    <lineage>
        <taxon>Archaea</taxon>
        <taxon>Methanobacteriati</taxon>
        <taxon>Methanobacteriota</taxon>
        <taxon>Stenosarchaea group</taxon>
        <taxon>Methanomicrobia</taxon>
        <taxon>Methanomicrobiales</taxon>
        <taxon>Methanocorpusculaceae</taxon>
        <taxon>Methanocorpusculum</taxon>
    </lineage>
</organism>
<keyword evidence="3" id="KW-1185">Reference proteome</keyword>
<dbReference type="Proteomes" id="UP001141336">
    <property type="component" value="Unassembled WGS sequence"/>
</dbReference>
<protein>
    <submittedName>
        <fullName evidence="2">Aldo/keto reductase</fullName>
    </submittedName>
</protein>
<dbReference type="PROSITE" id="PS51379">
    <property type="entry name" value="4FE4S_FER_2"/>
    <property type="match status" value="1"/>
</dbReference>
<name>A0ABT4IPU7_9EURY</name>
<dbReference type="PROSITE" id="PS00198">
    <property type="entry name" value="4FE4S_FER_1"/>
    <property type="match status" value="1"/>
</dbReference>
<dbReference type="InterPro" id="IPR023210">
    <property type="entry name" value="NADP_OxRdtase_dom"/>
</dbReference>
<dbReference type="Gene3D" id="3.20.20.100">
    <property type="entry name" value="NADP-dependent oxidoreductase domain"/>
    <property type="match status" value="1"/>
</dbReference>
<feature type="domain" description="4Fe-4S ferredoxin-type" evidence="1">
    <location>
        <begin position="343"/>
        <end position="372"/>
    </location>
</feature>
<dbReference type="PANTHER" id="PTHR43312">
    <property type="entry name" value="D-THREO-ALDOSE 1-DEHYDROGENASE"/>
    <property type="match status" value="1"/>
</dbReference>
<dbReference type="InterPro" id="IPR017900">
    <property type="entry name" value="4Fe4S_Fe_S_CS"/>
</dbReference>
<dbReference type="SUPFAM" id="SSF46548">
    <property type="entry name" value="alpha-helical ferredoxin"/>
    <property type="match status" value="1"/>
</dbReference>
<dbReference type="SUPFAM" id="SSF51430">
    <property type="entry name" value="NAD(P)-linked oxidoreductase"/>
    <property type="match status" value="1"/>
</dbReference>
<evidence type="ECO:0000313" key="3">
    <source>
        <dbReference type="Proteomes" id="UP001141336"/>
    </source>
</evidence>